<sequence length="104" mass="11557">MFVHSPCTRGVYVLIEDSAATLPQDVVAFSQTACKRALYETSLARDKPSLCKYNNPFVDAGFPSEERLRFPAKVWLTLGLTTQVEVSKLLSCSTQSDARSIRAR</sequence>
<gene>
    <name evidence="1" type="ORF">PBIL07802_LOCUS11571</name>
</gene>
<accession>A0A7S3D7U6</accession>
<evidence type="ECO:0000313" key="1">
    <source>
        <dbReference type="EMBL" id="CAE0249372.1"/>
    </source>
</evidence>
<protein>
    <submittedName>
        <fullName evidence="1">Uncharacterized protein</fullName>
    </submittedName>
</protein>
<organism evidence="1">
    <name type="scientific">Palpitomonas bilix</name>
    <dbReference type="NCBI Taxonomy" id="652834"/>
    <lineage>
        <taxon>Eukaryota</taxon>
        <taxon>Eukaryota incertae sedis</taxon>
    </lineage>
</organism>
<dbReference type="AlphaFoldDB" id="A0A7S3D7U6"/>
<proteinExistence type="predicted"/>
<reference evidence="1" key="1">
    <citation type="submission" date="2021-01" db="EMBL/GenBank/DDBJ databases">
        <authorList>
            <person name="Corre E."/>
            <person name="Pelletier E."/>
            <person name="Niang G."/>
            <person name="Scheremetjew M."/>
            <person name="Finn R."/>
            <person name="Kale V."/>
            <person name="Holt S."/>
            <person name="Cochrane G."/>
            <person name="Meng A."/>
            <person name="Brown T."/>
            <person name="Cohen L."/>
        </authorList>
    </citation>
    <scope>NUCLEOTIDE SEQUENCE</scope>
    <source>
        <strain evidence="1">NIES-2562</strain>
    </source>
</reference>
<name>A0A7S3D7U6_9EUKA</name>
<dbReference type="EMBL" id="HBIB01017845">
    <property type="protein sequence ID" value="CAE0249372.1"/>
    <property type="molecule type" value="Transcribed_RNA"/>
</dbReference>